<evidence type="ECO:0000313" key="1">
    <source>
        <dbReference type="EMBL" id="CAG8665658.1"/>
    </source>
</evidence>
<dbReference type="AlphaFoldDB" id="A0A9N9EBN3"/>
<reference evidence="1" key="1">
    <citation type="submission" date="2021-06" db="EMBL/GenBank/DDBJ databases">
        <authorList>
            <person name="Kallberg Y."/>
            <person name="Tangrot J."/>
            <person name="Rosling A."/>
        </authorList>
    </citation>
    <scope>NUCLEOTIDE SEQUENCE</scope>
    <source>
        <strain evidence="1">MT106</strain>
    </source>
</reference>
<dbReference type="Proteomes" id="UP000789831">
    <property type="component" value="Unassembled WGS sequence"/>
</dbReference>
<gene>
    <name evidence="1" type="ORF">AGERDE_LOCUS12024</name>
</gene>
<protein>
    <submittedName>
        <fullName evidence="1">10378_t:CDS:1</fullName>
    </submittedName>
</protein>
<comment type="caution">
    <text evidence="1">The sequence shown here is derived from an EMBL/GenBank/DDBJ whole genome shotgun (WGS) entry which is preliminary data.</text>
</comment>
<feature type="non-terminal residue" evidence="1">
    <location>
        <position position="99"/>
    </location>
</feature>
<proteinExistence type="predicted"/>
<dbReference type="EMBL" id="CAJVPL010006696">
    <property type="protein sequence ID" value="CAG8665658.1"/>
    <property type="molecule type" value="Genomic_DNA"/>
</dbReference>
<sequence length="99" mass="11764">MSNYWDRTLSNEQEVLPNPEELPILLNLLTRTARRICVRFCFCKSKYNEPFDRINNSHPEIEISCVNILTETEFFDVKFEGSNIDEFVDVEFDSKHSVW</sequence>
<organism evidence="1 2">
    <name type="scientific">Ambispora gerdemannii</name>
    <dbReference type="NCBI Taxonomy" id="144530"/>
    <lineage>
        <taxon>Eukaryota</taxon>
        <taxon>Fungi</taxon>
        <taxon>Fungi incertae sedis</taxon>
        <taxon>Mucoromycota</taxon>
        <taxon>Glomeromycotina</taxon>
        <taxon>Glomeromycetes</taxon>
        <taxon>Archaeosporales</taxon>
        <taxon>Ambisporaceae</taxon>
        <taxon>Ambispora</taxon>
    </lineage>
</organism>
<evidence type="ECO:0000313" key="2">
    <source>
        <dbReference type="Proteomes" id="UP000789831"/>
    </source>
</evidence>
<accession>A0A9N9EBN3</accession>
<keyword evidence="2" id="KW-1185">Reference proteome</keyword>
<name>A0A9N9EBN3_9GLOM</name>